<dbReference type="CDD" id="cd00495">
    <property type="entry name" value="Ribosomal_L25_TL5_CTC"/>
    <property type="match status" value="1"/>
</dbReference>
<keyword evidence="4 5" id="KW-0687">Ribonucleoprotein</keyword>
<dbReference type="InterPro" id="IPR020057">
    <property type="entry name" value="Ribosomal_bL25_b-dom"/>
</dbReference>
<evidence type="ECO:0000256" key="1">
    <source>
        <dbReference type="ARBA" id="ARBA00022730"/>
    </source>
</evidence>
<dbReference type="Pfam" id="PF01386">
    <property type="entry name" value="Ribosomal_L25p"/>
    <property type="match status" value="1"/>
</dbReference>
<dbReference type="NCBIfam" id="NF004612">
    <property type="entry name" value="PRK05943.1"/>
    <property type="match status" value="1"/>
</dbReference>
<dbReference type="GO" id="GO:0003735">
    <property type="term" value="F:structural constituent of ribosome"/>
    <property type="evidence" value="ECO:0007669"/>
    <property type="project" value="InterPro"/>
</dbReference>
<comment type="function">
    <text evidence="5">This is one of the proteins that binds to the 5S RNA in the ribosome where it forms part of the central protuberance.</text>
</comment>
<dbReference type="InterPro" id="IPR037121">
    <property type="entry name" value="Ribosomal_bL25_C"/>
</dbReference>
<organism evidence="9 10">
    <name type="scientific">Helcobacillus massiliensis</name>
    <dbReference type="NCBI Taxonomy" id="521392"/>
    <lineage>
        <taxon>Bacteria</taxon>
        <taxon>Bacillati</taxon>
        <taxon>Actinomycetota</taxon>
        <taxon>Actinomycetes</taxon>
        <taxon>Micrococcales</taxon>
        <taxon>Dermabacteraceae</taxon>
        <taxon>Helcobacillus</taxon>
    </lineage>
</organism>
<evidence type="ECO:0000256" key="2">
    <source>
        <dbReference type="ARBA" id="ARBA00022884"/>
    </source>
</evidence>
<dbReference type="GO" id="GO:0022625">
    <property type="term" value="C:cytosolic large ribosomal subunit"/>
    <property type="evidence" value="ECO:0007669"/>
    <property type="project" value="TreeGrafter"/>
</dbReference>
<gene>
    <name evidence="5" type="primary">rplY</name>
    <name evidence="5" type="synonym">ctc</name>
    <name evidence="9" type="ORF">FHX50_000860</name>
</gene>
<evidence type="ECO:0000256" key="6">
    <source>
        <dbReference type="SAM" id="MobiDB-lite"/>
    </source>
</evidence>
<feature type="domain" description="Large ribosomal subunit protein bL25 L25" evidence="7">
    <location>
        <begin position="5"/>
        <end position="90"/>
    </location>
</feature>
<feature type="region of interest" description="Disordered" evidence="6">
    <location>
        <begin position="176"/>
        <end position="213"/>
    </location>
</feature>
<evidence type="ECO:0000256" key="3">
    <source>
        <dbReference type="ARBA" id="ARBA00022980"/>
    </source>
</evidence>
<dbReference type="InterPro" id="IPR011035">
    <property type="entry name" value="Ribosomal_bL25/Gln-tRNA_synth"/>
</dbReference>
<feature type="domain" description="Large ribosomal subunit protein bL25 beta" evidence="8">
    <location>
        <begin position="98"/>
        <end position="177"/>
    </location>
</feature>
<dbReference type="HAMAP" id="MF_01334">
    <property type="entry name" value="Ribosomal_bL25_CTC"/>
    <property type="match status" value="1"/>
</dbReference>
<dbReference type="InterPro" id="IPR020930">
    <property type="entry name" value="Ribosomal_uL5_bac-type"/>
</dbReference>
<keyword evidence="10" id="KW-1185">Reference proteome</keyword>
<dbReference type="InterPro" id="IPR020056">
    <property type="entry name" value="Rbsml_bL25/Gln-tRNA_synth_N"/>
</dbReference>
<keyword evidence="2 5" id="KW-0694">RNA-binding</keyword>
<dbReference type="RefSeq" id="WP_183374801.1">
    <property type="nucleotide sequence ID" value="NZ_CBCSFZ010000019.1"/>
</dbReference>
<dbReference type="GO" id="GO:0008097">
    <property type="term" value="F:5S rRNA binding"/>
    <property type="evidence" value="ECO:0007669"/>
    <property type="project" value="InterPro"/>
</dbReference>
<comment type="caution">
    <text evidence="9">The sequence shown here is derived from an EMBL/GenBank/DDBJ whole genome shotgun (WGS) entry which is preliminary data.</text>
</comment>
<evidence type="ECO:0000259" key="8">
    <source>
        <dbReference type="Pfam" id="PF14693"/>
    </source>
</evidence>
<sequence>MAENLKVERREDFGKGAARRIRRDNAIPAVLYGHEMDPVHLVLPYHATALIARNSNALIELELPDGKTKLALIKDIQRHPVRREIQHLDLIVVKRGEKVEVDIPFQVEGEPVSPATHIMELNDLTILVDALKVPEVIEISVEGLEEGTQIFAGDLTLPEGAELVTDAEALVVSVEVPQVDEADLETPEAEDAEGEEAAEGEESSEDAEDSDEE</sequence>
<evidence type="ECO:0000256" key="4">
    <source>
        <dbReference type="ARBA" id="ARBA00023274"/>
    </source>
</evidence>
<proteinExistence type="inferred from homology"/>
<evidence type="ECO:0000256" key="5">
    <source>
        <dbReference type="HAMAP-Rule" id="MF_01334"/>
    </source>
</evidence>
<evidence type="ECO:0000313" key="9">
    <source>
        <dbReference type="EMBL" id="MBB3022612.1"/>
    </source>
</evidence>
<dbReference type="Pfam" id="PF14693">
    <property type="entry name" value="Ribosomal_TL5_C"/>
    <property type="match status" value="1"/>
</dbReference>
<dbReference type="PANTHER" id="PTHR33284">
    <property type="entry name" value="RIBOSOMAL PROTEIN L25/GLN-TRNA SYNTHETASE, ANTI-CODON-BINDING DOMAIN-CONTAINING PROTEIN"/>
    <property type="match status" value="1"/>
</dbReference>
<dbReference type="GO" id="GO:0006412">
    <property type="term" value="P:translation"/>
    <property type="evidence" value="ECO:0007669"/>
    <property type="project" value="UniProtKB-UniRule"/>
</dbReference>
<name>A0A839QRG8_9MICO</name>
<dbReference type="AlphaFoldDB" id="A0A839QRG8"/>
<dbReference type="NCBIfam" id="TIGR00731">
    <property type="entry name" value="bL25_bact_ctc"/>
    <property type="match status" value="1"/>
</dbReference>
<dbReference type="InterPro" id="IPR001021">
    <property type="entry name" value="Ribosomal_bL25_long"/>
</dbReference>
<dbReference type="PANTHER" id="PTHR33284:SF1">
    <property type="entry name" value="RIBOSOMAL PROTEIN L25_GLN-TRNA SYNTHETASE, ANTI-CODON-BINDING DOMAIN-CONTAINING PROTEIN"/>
    <property type="match status" value="1"/>
</dbReference>
<dbReference type="InterPro" id="IPR029751">
    <property type="entry name" value="Ribosomal_L25_dom"/>
</dbReference>
<dbReference type="NCBIfam" id="NF004131">
    <property type="entry name" value="PRK05618.2-1"/>
    <property type="match status" value="1"/>
</dbReference>
<keyword evidence="1 5" id="KW-0699">rRNA-binding</keyword>
<feature type="compositionally biased region" description="Acidic residues" evidence="6">
    <location>
        <begin position="178"/>
        <end position="213"/>
    </location>
</feature>
<comment type="similarity">
    <text evidence="5">Belongs to the bacterial ribosomal protein bL25 family. CTC subfamily.</text>
</comment>
<comment type="subunit">
    <text evidence="5">Part of the 50S ribosomal subunit; part of the 5S rRNA/L5/L18/L25 subcomplex. Contacts the 5S rRNA. Binds to the 5S rRNA independently of L5 and L18.</text>
</comment>
<keyword evidence="3 5" id="KW-0689">Ribosomal protein</keyword>
<accession>A0A839QRG8</accession>
<dbReference type="SUPFAM" id="SSF50715">
    <property type="entry name" value="Ribosomal protein L25-like"/>
    <property type="match status" value="1"/>
</dbReference>
<evidence type="ECO:0000259" key="7">
    <source>
        <dbReference type="Pfam" id="PF01386"/>
    </source>
</evidence>
<protein>
    <recommendedName>
        <fullName evidence="5">Large ribosomal subunit protein bL25</fullName>
    </recommendedName>
    <alternativeName>
        <fullName evidence="5">General stress protein CTC</fullName>
    </alternativeName>
</protein>
<evidence type="ECO:0000313" key="10">
    <source>
        <dbReference type="Proteomes" id="UP000568050"/>
    </source>
</evidence>
<dbReference type="EMBL" id="JACHWP010000001">
    <property type="protein sequence ID" value="MBB3022612.1"/>
    <property type="molecule type" value="Genomic_DNA"/>
</dbReference>
<dbReference type="Gene3D" id="2.40.240.10">
    <property type="entry name" value="Ribosomal Protein L25, Chain P"/>
    <property type="match status" value="1"/>
</dbReference>
<dbReference type="Proteomes" id="UP000568050">
    <property type="component" value="Unassembled WGS sequence"/>
</dbReference>
<dbReference type="Gene3D" id="2.170.120.20">
    <property type="entry name" value="Ribosomal protein L25, beta domain"/>
    <property type="match status" value="1"/>
</dbReference>
<reference evidence="9 10" key="1">
    <citation type="submission" date="2020-08" db="EMBL/GenBank/DDBJ databases">
        <title>Sequencing the genomes of 1000 actinobacteria strains.</title>
        <authorList>
            <person name="Klenk H.-P."/>
        </authorList>
    </citation>
    <scope>NUCLEOTIDE SEQUENCE [LARGE SCALE GENOMIC DNA]</scope>
    <source>
        <strain evidence="9 10">DSM 23040</strain>
    </source>
</reference>